<dbReference type="Pfam" id="PF01012">
    <property type="entry name" value="ETF"/>
    <property type="match status" value="1"/>
</dbReference>
<dbReference type="SMART" id="SM00893">
    <property type="entry name" value="ETF"/>
    <property type="match status" value="1"/>
</dbReference>
<keyword evidence="4" id="KW-0249">Electron transport</keyword>
<dbReference type="Gene3D" id="3.40.50.620">
    <property type="entry name" value="HUPs"/>
    <property type="match status" value="1"/>
</dbReference>
<evidence type="ECO:0000256" key="2">
    <source>
        <dbReference type="ARBA" id="ARBA00016797"/>
    </source>
</evidence>
<reference evidence="7 8" key="2">
    <citation type="journal article" date="2011" name="J. Bacteriol.">
        <title>Genomes of three methylotrophs from a single niche uncover genetic and metabolic divergence of Methylophilaceae.</title>
        <authorList>
            <person name="Lapidus A."/>
            <person name="Clum A."/>
            <person name="Labutti K."/>
            <person name="Kaluzhnaya M.G."/>
            <person name="Lim S."/>
            <person name="Beck D.A."/>
            <person name="Glavina Del Rio T."/>
            <person name="Nolan M."/>
            <person name="Mavromatis K."/>
            <person name="Huntemann M."/>
            <person name="Lucas S."/>
            <person name="Lidstrom M.E."/>
            <person name="Ivanova N."/>
            <person name="Chistoserdova L."/>
        </authorList>
    </citation>
    <scope>NUCLEOTIDE SEQUENCE [LARGE SCALE GENOMIC DNA]</scope>
    <source>
        <strain evidence="7 8">SIP3-4</strain>
    </source>
</reference>
<organism evidence="7 8">
    <name type="scientific">Methylovorus glucosotrophus (strain SIP3-4)</name>
    <dbReference type="NCBI Taxonomy" id="582744"/>
    <lineage>
        <taxon>Bacteria</taxon>
        <taxon>Pseudomonadati</taxon>
        <taxon>Pseudomonadota</taxon>
        <taxon>Betaproteobacteria</taxon>
        <taxon>Nitrosomonadales</taxon>
        <taxon>Methylophilaceae</taxon>
        <taxon>Methylovorus</taxon>
    </lineage>
</organism>
<dbReference type="InterPro" id="IPR000049">
    <property type="entry name" value="ET-Flavoprotein_bsu_CS"/>
</dbReference>
<dbReference type="Proteomes" id="UP000002743">
    <property type="component" value="Chromosome"/>
</dbReference>
<evidence type="ECO:0000256" key="3">
    <source>
        <dbReference type="ARBA" id="ARBA00022448"/>
    </source>
</evidence>
<evidence type="ECO:0000313" key="8">
    <source>
        <dbReference type="Proteomes" id="UP000002743"/>
    </source>
</evidence>
<dbReference type="InterPro" id="IPR012255">
    <property type="entry name" value="ETF_b"/>
</dbReference>
<comment type="similarity">
    <text evidence="1">Belongs to the ETF beta-subunit/FixA family.</text>
</comment>
<evidence type="ECO:0000259" key="6">
    <source>
        <dbReference type="SMART" id="SM00893"/>
    </source>
</evidence>
<dbReference type="CDD" id="cd01714">
    <property type="entry name" value="ETF_beta"/>
    <property type="match status" value="1"/>
</dbReference>
<reference evidence="8" key="1">
    <citation type="submission" date="2009-07" db="EMBL/GenBank/DDBJ databases">
        <title>Complete sequence of chromosome of Methylovorus sp. SIP3-4.</title>
        <authorList>
            <person name="Lucas S."/>
            <person name="Copeland A."/>
            <person name="Lapidus A."/>
            <person name="Glavina del Rio T."/>
            <person name="Tice H."/>
            <person name="Bruce D."/>
            <person name="Goodwin L."/>
            <person name="Pitluck S."/>
            <person name="Clum A."/>
            <person name="Larimer F."/>
            <person name="Land M."/>
            <person name="Hauser L."/>
            <person name="Kyrpides N."/>
            <person name="Mikhailova N."/>
            <person name="Kayluzhnaya M."/>
            <person name="Chistoserdova L."/>
        </authorList>
    </citation>
    <scope>NUCLEOTIDE SEQUENCE [LARGE SCALE GENOMIC DNA]</scope>
    <source>
        <strain evidence="8">SIP3-4</strain>
    </source>
</reference>
<keyword evidence="3" id="KW-0813">Transport</keyword>
<dbReference type="PIRSF" id="PIRSF000090">
    <property type="entry name" value="Beta-ETF"/>
    <property type="match status" value="1"/>
</dbReference>
<dbReference type="InterPro" id="IPR033948">
    <property type="entry name" value="ETF_beta_N"/>
</dbReference>
<dbReference type="InterPro" id="IPR014730">
    <property type="entry name" value="ETF_a/b_N"/>
</dbReference>
<dbReference type="PANTHER" id="PTHR21294:SF8">
    <property type="entry name" value="ELECTRON TRANSFER FLAVOPROTEIN SUBUNIT BETA"/>
    <property type="match status" value="1"/>
</dbReference>
<dbReference type="AlphaFoldDB" id="C6XAF2"/>
<dbReference type="HOGENOM" id="CLU_060196_1_1_4"/>
<dbReference type="STRING" id="582744.Msip34_2456"/>
<dbReference type="KEGG" id="mei:Msip34_2456"/>
<feature type="domain" description="Electron transfer flavoprotein alpha/beta-subunit N-terminal" evidence="6">
    <location>
        <begin position="23"/>
        <end position="218"/>
    </location>
</feature>
<dbReference type="PANTHER" id="PTHR21294">
    <property type="entry name" value="ELECTRON TRANSFER FLAVOPROTEIN BETA-SUBUNIT"/>
    <property type="match status" value="1"/>
</dbReference>
<dbReference type="eggNOG" id="COG2086">
    <property type="taxonomic scope" value="Bacteria"/>
</dbReference>
<dbReference type="OrthoDB" id="9781325at2"/>
<evidence type="ECO:0000313" key="7">
    <source>
        <dbReference type="EMBL" id="ACT51693.1"/>
    </source>
</evidence>
<evidence type="ECO:0000256" key="4">
    <source>
        <dbReference type="ARBA" id="ARBA00022982"/>
    </source>
</evidence>
<proteinExistence type="inferred from homology"/>
<dbReference type="GO" id="GO:0009055">
    <property type="term" value="F:electron transfer activity"/>
    <property type="evidence" value="ECO:0007669"/>
    <property type="project" value="InterPro"/>
</dbReference>
<dbReference type="RefSeq" id="WP_015830958.1">
    <property type="nucleotide sequence ID" value="NC_012969.1"/>
</dbReference>
<evidence type="ECO:0000256" key="1">
    <source>
        <dbReference type="ARBA" id="ARBA00007557"/>
    </source>
</evidence>
<sequence>MKIVVAVKQVAALDDDFEIRADGLDVDEDFLMYDLNEWDDYSLEEAMKIKEAAAEGAVEVIAVSVGPERVDESLRKCLAKGADRAIRVWDDAMEGSDAVTIGRILAGVVKKEAPAMVFAGVQSSDQANAATGMAIAASLDWPHAAVVAELEYQPGAATARIKRELEGGMLQAVEIDCPAVLTLQLGINKPRYASLRGIKQAAAKPIEHWSLGDLGLDATQVGATAALSRVRRMEIPVKGRAQMIEGTIAEQAAKLIEIIKEYKGEAA</sequence>
<accession>C6XAF2</accession>
<keyword evidence="8" id="KW-1185">Reference proteome</keyword>
<dbReference type="SUPFAM" id="SSF52402">
    <property type="entry name" value="Adenine nucleotide alpha hydrolases-like"/>
    <property type="match status" value="1"/>
</dbReference>
<gene>
    <name evidence="7" type="ordered locus">Msip34_2456</name>
</gene>
<dbReference type="InterPro" id="IPR014729">
    <property type="entry name" value="Rossmann-like_a/b/a_fold"/>
</dbReference>
<dbReference type="EMBL" id="CP001674">
    <property type="protein sequence ID" value="ACT51693.1"/>
    <property type="molecule type" value="Genomic_DNA"/>
</dbReference>
<dbReference type="PROSITE" id="PS01065">
    <property type="entry name" value="ETF_BETA"/>
    <property type="match status" value="1"/>
</dbReference>
<name>C6XAF2_METGS</name>
<protein>
    <recommendedName>
        <fullName evidence="2">Electron transfer flavoprotein subunit beta</fullName>
    </recommendedName>
    <alternativeName>
        <fullName evidence="5">Electron transfer flavoprotein small subunit</fullName>
    </alternativeName>
</protein>
<evidence type="ECO:0000256" key="5">
    <source>
        <dbReference type="ARBA" id="ARBA00042002"/>
    </source>
</evidence>